<dbReference type="InterPro" id="IPR051068">
    <property type="entry name" value="MFS_Domain-Containing_Protein"/>
</dbReference>
<feature type="transmembrane region" description="Helical" evidence="6">
    <location>
        <begin position="386"/>
        <end position="408"/>
    </location>
</feature>
<proteinExistence type="predicted"/>
<dbReference type="InParanoid" id="A0A1Z5JY16"/>
<accession>A0A1Z5JY16</accession>
<evidence type="ECO:0000256" key="3">
    <source>
        <dbReference type="ARBA" id="ARBA00022692"/>
    </source>
</evidence>
<dbReference type="GO" id="GO:0022857">
    <property type="term" value="F:transmembrane transporter activity"/>
    <property type="evidence" value="ECO:0007669"/>
    <property type="project" value="InterPro"/>
</dbReference>
<keyword evidence="5 6" id="KW-0472">Membrane</keyword>
<feature type="transmembrane region" description="Helical" evidence="6">
    <location>
        <begin position="447"/>
        <end position="466"/>
    </location>
</feature>
<dbReference type="PROSITE" id="PS50850">
    <property type="entry name" value="MFS"/>
    <property type="match status" value="1"/>
</dbReference>
<keyword evidence="3 6" id="KW-0812">Transmembrane</keyword>
<feature type="transmembrane region" description="Helical" evidence="6">
    <location>
        <begin position="88"/>
        <end position="107"/>
    </location>
</feature>
<feature type="transmembrane region" description="Helical" evidence="6">
    <location>
        <begin position="264"/>
        <end position="288"/>
    </location>
</feature>
<dbReference type="Proteomes" id="UP000198406">
    <property type="component" value="Unassembled WGS sequence"/>
</dbReference>
<feature type="transmembrane region" description="Helical" evidence="6">
    <location>
        <begin position="54"/>
        <end position="76"/>
    </location>
</feature>
<dbReference type="EMBL" id="BDSP01000131">
    <property type="protein sequence ID" value="GAX18651.1"/>
    <property type="molecule type" value="Genomic_DNA"/>
</dbReference>
<evidence type="ECO:0000256" key="2">
    <source>
        <dbReference type="ARBA" id="ARBA00022448"/>
    </source>
</evidence>
<feature type="transmembrane region" description="Helical" evidence="6">
    <location>
        <begin position="346"/>
        <end position="366"/>
    </location>
</feature>
<gene>
    <name evidence="8" type="ORF">FisN_10Hh136</name>
</gene>
<dbReference type="InterPro" id="IPR011701">
    <property type="entry name" value="MFS"/>
</dbReference>
<feature type="transmembrane region" description="Helical" evidence="6">
    <location>
        <begin position="145"/>
        <end position="167"/>
    </location>
</feature>
<evidence type="ECO:0000313" key="8">
    <source>
        <dbReference type="EMBL" id="GAX18651.1"/>
    </source>
</evidence>
<evidence type="ECO:0000256" key="6">
    <source>
        <dbReference type="SAM" id="Phobius"/>
    </source>
</evidence>
<dbReference type="SUPFAM" id="SSF103473">
    <property type="entry name" value="MFS general substrate transporter"/>
    <property type="match status" value="1"/>
</dbReference>
<evidence type="ECO:0000259" key="7">
    <source>
        <dbReference type="PROSITE" id="PS50850"/>
    </source>
</evidence>
<comment type="subcellular location">
    <subcellularLocation>
        <location evidence="1">Endomembrane system</location>
        <topology evidence="1">Multi-pass membrane protein</topology>
    </subcellularLocation>
</comment>
<feature type="domain" description="Major facilitator superfamily (MFS) profile" evidence="7">
    <location>
        <begin position="53"/>
        <end position="471"/>
    </location>
</feature>
<comment type="caution">
    <text evidence="8">The sequence shown here is derived from an EMBL/GenBank/DDBJ whole genome shotgun (WGS) entry which is preliminary data.</text>
</comment>
<feature type="transmembrane region" description="Helical" evidence="6">
    <location>
        <begin position="119"/>
        <end position="139"/>
    </location>
</feature>
<evidence type="ECO:0000256" key="1">
    <source>
        <dbReference type="ARBA" id="ARBA00004127"/>
    </source>
</evidence>
<dbReference type="InterPro" id="IPR036259">
    <property type="entry name" value="MFS_trans_sf"/>
</dbReference>
<organism evidence="8 9">
    <name type="scientific">Fistulifera solaris</name>
    <name type="common">Oleaginous diatom</name>
    <dbReference type="NCBI Taxonomy" id="1519565"/>
    <lineage>
        <taxon>Eukaryota</taxon>
        <taxon>Sar</taxon>
        <taxon>Stramenopiles</taxon>
        <taxon>Ochrophyta</taxon>
        <taxon>Bacillariophyta</taxon>
        <taxon>Bacillariophyceae</taxon>
        <taxon>Bacillariophycidae</taxon>
        <taxon>Naviculales</taxon>
        <taxon>Naviculaceae</taxon>
        <taxon>Fistulifera</taxon>
    </lineage>
</organism>
<dbReference type="GO" id="GO:0012505">
    <property type="term" value="C:endomembrane system"/>
    <property type="evidence" value="ECO:0007669"/>
    <property type="project" value="UniProtKB-SubCell"/>
</dbReference>
<feature type="transmembrane region" description="Helical" evidence="6">
    <location>
        <begin position="317"/>
        <end position="339"/>
    </location>
</feature>
<dbReference type="InterPro" id="IPR020846">
    <property type="entry name" value="MFS_dom"/>
</dbReference>
<sequence length="475" mass="51820">MVSINKNEQRETSDYVNIEAAVWRESDESEDDFSLAPSIVSVLSTDGIYDTTGFICICFVTFIGDMTRGVFFPSLWLFVEHLGGSTVTLGYAVAAFSFGRILVNPLFGSWSQTIGYKKTLLIACLILLLGTVLYAATFIVGEPTFLIFAQTVLGIGSGTLGVTRAFLAEITPQRNRTTYMAWLTATQYAGFAVTPIAGAFFNYLFRDATGFLNMYTAPAFFMGSIVLGTTLTIIRFFEGKTHSELVQPKDSIKKSRRKQELERVASEIIPVIGLSLYSCCVVGCMLLNTTTTGSIASFETLGIKIAESHFGMMSTRAGLFVGICGSIGVLSLLSIGYISRFISSDVHLIIGGVTIMAFSSAVLMTLEESTNEYVVTNPTWKYCTSVFLMYAIGYPLGHTAVIGLFSKVVGRRPQGTLQGWYASAGSLARVVFPLLSGYIIKFKDVETLFGIITFVLILSALTVLYFQRSLTFLSS</sequence>
<evidence type="ECO:0000256" key="5">
    <source>
        <dbReference type="ARBA" id="ARBA00023136"/>
    </source>
</evidence>
<dbReference type="OrthoDB" id="370281at2759"/>
<dbReference type="PANTHER" id="PTHR23510">
    <property type="entry name" value="INNER MEMBRANE TRANSPORT PROTEIN YAJR"/>
    <property type="match status" value="1"/>
</dbReference>
<dbReference type="Pfam" id="PF07690">
    <property type="entry name" value="MFS_1"/>
    <property type="match status" value="1"/>
</dbReference>
<keyword evidence="4 6" id="KW-1133">Transmembrane helix</keyword>
<evidence type="ECO:0000256" key="4">
    <source>
        <dbReference type="ARBA" id="ARBA00022989"/>
    </source>
</evidence>
<keyword evidence="2" id="KW-0813">Transport</keyword>
<dbReference type="PANTHER" id="PTHR23510:SF3">
    <property type="entry name" value="MAJOR FACILITATOR SUPERFAMILY DOMAIN-CONTAINING PROTEIN 8"/>
    <property type="match status" value="1"/>
</dbReference>
<feature type="transmembrane region" description="Helical" evidence="6">
    <location>
        <begin position="179"/>
        <end position="205"/>
    </location>
</feature>
<evidence type="ECO:0000313" key="9">
    <source>
        <dbReference type="Proteomes" id="UP000198406"/>
    </source>
</evidence>
<dbReference type="AlphaFoldDB" id="A0A1Z5JY16"/>
<keyword evidence="9" id="KW-1185">Reference proteome</keyword>
<feature type="transmembrane region" description="Helical" evidence="6">
    <location>
        <begin position="420"/>
        <end position="441"/>
    </location>
</feature>
<name>A0A1Z5JY16_FISSO</name>
<dbReference type="Gene3D" id="1.20.1250.20">
    <property type="entry name" value="MFS general substrate transporter like domains"/>
    <property type="match status" value="1"/>
</dbReference>
<feature type="transmembrane region" description="Helical" evidence="6">
    <location>
        <begin position="217"/>
        <end position="237"/>
    </location>
</feature>
<reference evidence="8 9" key="1">
    <citation type="journal article" date="2015" name="Plant Cell">
        <title>Oil accumulation by the oleaginous diatom Fistulifera solaris as revealed by the genome and transcriptome.</title>
        <authorList>
            <person name="Tanaka T."/>
            <person name="Maeda Y."/>
            <person name="Veluchamy A."/>
            <person name="Tanaka M."/>
            <person name="Abida H."/>
            <person name="Marechal E."/>
            <person name="Bowler C."/>
            <person name="Muto M."/>
            <person name="Sunaga Y."/>
            <person name="Tanaka M."/>
            <person name="Yoshino T."/>
            <person name="Taniguchi T."/>
            <person name="Fukuda Y."/>
            <person name="Nemoto M."/>
            <person name="Matsumoto M."/>
            <person name="Wong P.S."/>
            <person name="Aburatani S."/>
            <person name="Fujibuchi W."/>
        </authorList>
    </citation>
    <scope>NUCLEOTIDE SEQUENCE [LARGE SCALE GENOMIC DNA]</scope>
    <source>
        <strain evidence="8 9">JPCC DA0580</strain>
    </source>
</reference>
<protein>
    <submittedName>
        <fullName evidence="8">MFS transporter, ceroid-lipofuscinosis neuronal protein 7</fullName>
    </submittedName>
</protein>